<reference evidence="1 2" key="1">
    <citation type="journal article" date="2015" name="Nat. Commun.">
        <title>Lucilia cuprina genome unlocks parasitic fly biology to underpin future interventions.</title>
        <authorList>
            <person name="Anstead C.A."/>
            <person name="Korhonen P.K."/>
            <person name="Young N.D."/>
            <person name="Hall R.S."/>
            <person name="Jex A.R."/>
            <person name="Murali S.C."/>
            <person name="Hughes D.S."/>
            <person name="Lee S.F."/>
            <person name="Perry T."/>
            <person name="Stroehlein A.J."/>
            <person name="Ansell B.R."/>
            <person name="Breugelmans B."/>
            <person name="Hofmann A."/>
            <person name="Qu J."/>
            <person name="Dugan S."/>
            <person name="Lee S.L."/>
            <person name="Chao H."/>
            <person name="Dinh H."/>
            <person name="Han Y."/>
            <person name="Doddapaneni H.V."/>
            <person name="Worley K.C."/>
            <person name="Muzny D.M."/>
            <person name="Ioannidis P."/>
            <person name="Waterhouse R.M."/>
            <person name="Zdobnov E.M."/>
            <person name="James P.J."/>
            <person name="Bagnall N.H."/>
            <person name="Kotze A.C."/>
            <person name="Gibbs R.A."/>
            <person name="Richards S."/>
            <person name="Batterham P."/>
            <person name="Gasser R.B."/>
        </authorList>
    </citation>
    <scope>NUCLEOTIDE SEQUENCE [LARGE SCALE GENOMIC DNA]</scope>
    <source>
        <strain evidence="1 2">LS</strain>
        <tissue evidence="1">Full body</tissue>
    </source>
</reference>
<evidence type="ECO:0000313" key="1">
    <source>
        <dbReference type="EMBL" id="KNC27509.1"/>
    </source>
</evidence>
<gene>
    <name evidence="1" type="ORF">FF38_12313</name>
</gene>
<keyword evidence="2" id="KW-1185">Reference proteome</keyword>
<name>A0A0L0C7X8_LUCCU</name>
<evidence type="ECO:0000313" key="2">
    <source>
        <dbReference type="Proteomes" id="UP000037069"/>
    </source>
</evidence>
<dbReference type="AlphaFoldDB" id="A0A0L0C7X8"/>
<sequence>MPILCVDLRNVFRVLKGAAGAGALVECIVELKAVVADVTTAVLLWGDFLANGVVTLFSTGCSSLNVVTDEGSNNDGCVCIVVDVVSGKLVVLSLLMEGELISSSSTLSSSTVERVMAAVEFSKSSLLCCVLNAVFVSSQMASSSSFVFIVIEDDSRVVKNRLSMFVSVIVEAVAEEPKE</sequence>
<proteinExistence type="predicted"/>
<comment type="caution">
    <text evidence="1">The sequence shown here is derived from an EMBL/GenBank/DDBJ whole genome shotgun (WGS) entry which is preliminary data.</text>
</comment>
<dbReference type="EMBL" id="JRES01000890">
    <property type="protein sequence ID" value="KNC27509.1"/>
    <property type="molecule type" value="Genomic_DNA"/>
</dbReference>
<dbReference type="Proteomes" id="UP000037069">
    <property type="component" value="Unassembled WGS sequence"/>
</dbReference>
<organism evidence="1 2">
    <name type="scientific">Lucilia cuprina</name>
    <name type="common">Green bottle fly</name>
    <name type="synonym">Australian sheep blowfly</name>
    <dbReference type="NCBI Taxonomy" id="7375"/>
    <lineage>
        <taxon>Eukaryota</taxon>
        <taxon>Metazoa</taxon>
        <taxon>Ecdysozoa</taxon>
        <taxon>Arthropoda</taxon>
        <taxon>Hexapoda</taxon>
        <taxon>Insecta</taxon>
        <taxon>Pterygota</taxon>
        <taxon>Neoptera</taxon>
        <taxon>Endopterygota</taxon>
        <taxon>Diptera</taxon>
        <taxon>Brachycera</taxon>
        <taxon>Muscomorpha</taxon>
        <taxon>Oestroidea</taxon>
        <taxon>Calliphoridae</taxon>
        <taxon>Luciliinae</taxon>
        <taxon>Lucilia</taxon>
    </lineage>
</organism>
<protein>
    <submittedName>
        <fullName evidence="1">Uncharacterized protein</fullName>
    </submittedName>
</protein>
<accession>A0A0L0C7X8</accession>